<dbReference type="RefSeq" id="WP_176899927.1">
    <property type="nucleotide sequence ID" value="NZ_JABKAV010000025.1"/>
</dbReference>
<evidence type="ECO:0000313" key="2">
    <source>
        <dbReference type="EMBL" id="NVO85257.1"/>
    </source>
</evidence>
<keyword evidence="1" id="KW-0812">Transmembrane</keyword>
<keyword evidence="1" id="KW-1133">Transmembrane helix</keyword>
<feature type="transmembrane region" description="Helical" evidence="1">
    <location>
        <begin position="55"/>
        <end position="73"/>
    </location>
</feature>
<keyword evidence="3" id="KW-1185">Reference proteome</keyword>
<sequence length="81" mass="9016">MSDRGYAWMVGLVGLALLVTAFGAINTQVSLKYELLNDPCISVISGRNLCDEYQHSKYFAVAMAALLLVLIGLRRQLVRRK</sequence>
<gene>
    <name evidence="2" type="ORF">HW556_10245</name>
</gene>
<evidence type="ECO:0000313" key="3">
    <source>
        <dbReference type="Proteomes" id="UP000626554"/>
    </source>
</evidence>
<comment type="caution">
    <text evidence="2">The sequence shown here is derived from an EMBL/GenBank/DDBJ whole genome shotgun (WGS) entry which is preliminary data.</text>
</comment>
<evidence type="ECO:0000256" key="1">
    <source>
        <dbReference type="SAM" id="Phobius"/>
    </source>
</evidence>
<dbReference type="Proteomes" id="UP000626554">
    <property type="component" value="Unassembled WGS sequence"/>
</dbReference>
<reference evidence="2 3" key="1">
    <citation type="submission" date="2020-05" db="EMBL/GenBank/DDBJ databases">
        <title>Hymenobacter terrestris sp. nov. and Hymenobacter lapidiphilus sp. nov., isolated from regoliths in Antarctica.</title>
        <authorList>
            <person name="Sedlacek I."/>
            <person name="Pantucek R."/>
            <person name="Zeman M."/>
            <person name="Holochova P."/>
            <person name="Kralova S."/>
            <person name="Stankova E."/>
            <person name="Sedo O."/>
            <person name="Micenkova L."/>
            <person name="Svec P."/>
            <person name="Gupta V."/>
            <person name="Sood U."/>
            <person name="Korpole U.S."/>
            <person name="Lal R."/>
        </authorList>
    </citation>
    <scope>NUCLEOTIDE SEQUENCE [LARGE SCALE GENOMIC DNA]</scope>
    <source>
        <strain evidence="2 3">P5252</strain>
    </source>
</reference>
<accession>A0ABX2Q664</accession>
<evidence type="ECO:0008006" key="4">
    <source>
        <dbReference type="Google" id="ProtNLM"/>
    </source>
</evidence>
<proteinExistence type="predicted"/>
<keyword evidence="1" id="KW-0472">Membrane</keyword>
<dbReference type="EMBL" id="JABKAV010000025">
    <property type="protein sequence ID" value="NVO85257.1"/>
    <property type="molecule type" value="Genomic_DNA"/>
</dbReference>
<organism evidence="2 3">
    <name type="scientific">Hymenobacter terrestris</name>
    <dbReference type="NCBI Taxonomy" id="2748310"/>
    <lineage>
        <taxon>Bacteria</taxon>
        <taxon>Pseudomonadati</taxon>
        <taxon>Bacteroidota</taxon>
        <taxon>Cytophagia</taxon>
        <taxon>Cytophagales</taxon>
        <taxon>Hymenobacteraceae</taxon>
        <taxon>Hymenobacter</taxon>
    </lineage>
</organism>
<name>A0ABX2Q664_9BACT</name>
<protein>
    <recommendedName>
        <fullName evidence="4">Transmembrane protein</fullName>
    </recommendedName>
</protein>